<evidence type="ECO:0000313" key="1">
    <source>
        <dbReference type="EnsemblMetazoa" id="PPA43368.1"/>
    </source>
</evidence>
<evidence type="ECO:0000313" key="2">
    <source>
        <dbReference type="Proteomes" id="UP000005239"/>
    </source>
</evidence>
<keyword evidence="2" id="KW-1185">Reference proteome</keyword>
<dbReference type="AlphaFoldDB" id="A0A2A6BU84"/>
<reference evidence="1" key="2">
    <citation type="submission" date="2022-06" db="UniProtKB">
        <authorList>
            <consortium name="EnsemblMetazoa"/>
        </authorList>
    </citation>
    <scope>IDENTIFICATION</scope>
    <source>
        <strain evidence="1">PS312</strain>
    </source>
</reference>
<gene>
    <name evidence="1" type="primary">WBGene00281737</name>
</gene>
<protein>
    <submittedName>
        <fullName evidence="1">Uncharacterized protein</fullName>
    </submittedName>
</protein>
<dbReference type="Proteomes" id="UP000005239">
    <property type="component" value="Unassembled WGS sequence"/>
</dbReference>
<sequence length="422" mass="48356">MRTVATLLVSLLFLPHSTPASFHSEPTSDDYDPDDYYVLIRYPIIWDIKDINISAVVDAAAKQTEEEVYRAAGLPPPAHPFPYPRLLDPETAEYKPLPVLPDDWVSVSPSQLVRLQELRALTPQPPTDPVLLAEQQDLEKRLVSRVKFLQQLPKPLKDKPAADLAKLLPLLPDKWLKLTPGHKQRLQQLLRSSQPLTDPQQQEELRVLQRRLHQRILHLQQLEQQQPAASLKPELKQELDALLPLLPDDWLKMTPEQLKRLKELLLQQPLTVQALTDELLLLQLALQQRVQHLQHLKELQSLKPEQLMELADLLPLLPGLRLSPPQLQRLRDLLQMPPPPLTPHDQEELRVLQRYAEQRAKHLQHLQPGSTLKAELQKELDDLLPLLPKSTGKRQAARQSAQEPEVVAPATKQLIRARRHLG</sequence>
<dbReference type="EnsemblMetazoa" id="PPA43368.1">
    <property type="protein sequence ID" value="PPA43368.1"/>
    <property type="gene ID" value="WBGene00281737"/>
</dbReference>
<name>A0A2A6BU84_PRIPA</name>
<accession>A0A2A6BU84</accession>
<organism evidence="1 2">
    <name type="scientific">Pristionchus pacificus</name>
    <name type="common">Parasitic nematode worm</name>
    <dbReference type="NCBI Taxonomy" id="54126"/>
    <lineage>
        <taxon>Eukaryota</taxon>
        <taxon>Metazoa</taxon>
        <taxon>Ecdysozoa</taxon>
        <taxon>Nematoda</taxon>
        <taxon>Chromadorea</taxon>
        <taxon>Rhabditida</taxon>
        <taxon>Rhabditina</taxon>
        <taxon>Diplogasteromorpha</taxon>
        <taxon>Diplogasteroidea</taxon>
        <taxon>Neodiplogasteridae</taxon>
        <taxon>Pristionchus</taxon>
    </lineage>
</organism>
<accession>A0A8R1V0G8</accession>
<proteinExistence type="predicted"/>
<reference evidence="2" key="1">
    <citation type="journal article" date="2008" name="Nat. Genet.">
        <title>The Pristionchus pacificus genome provides a unique perspective on nematode lifestyle and parasitism.</title>
        <authorList>
            <person name="Dieterich C."/>
            <person name="Clifton S.W."/>
            <person name="Schuster L.N."/>
            <person name="Chinwalla A."/>
            <person name="Delehaunty K."/>
            <person name="Dinkelacker I."/>
            <person name="Fulton L."/>
            <person name="Fulton R."/>
            <person name="Godfrey J."/>
            <person name="Minx P."/>
            <person name="Mitreva M."/>
            <person name="Roeseler W."/>
            <person name="Tian H."/>
            <person name="Witte H."/>
            <person name="Yang S.P."/>
            <person name="Wilson R.K."/>
            <person name="Sommer R.J."/>
        </authorList>
    </citation>
    <scope>NUCLEOTIDE SEQUENCE [LARGE SCALE GENOMIC DNA]</scope>
    <source>
        <strain evidence="2">PS312</strain>
    </source>
</reference>